<keyword evidence="5" id="KW-1185">Reference proteome</keyword>
<evidence type="ECO:0000256" key="1">
    <source>
        <dbReference type="ARBA" id="ARBA00005466"/>
    </source>
</evidence>
<dbReference type="Pfam" id="PF01565">
    <property type="entry name" value="FAD_binding_4"/>
    <property type="match status" value="1"/>
</dbReference>
<evidence type="ECO:0000313" key="4">
    <source>
        <dbReference type="EMBL" id="KAK4493712.1"/>
    </source>
</evidence>
<dbReference type="InterPro" id="IPR036318">
    <property type="entry name" value="FAD-bd_PCMH-like_sf"/>
</dbReference>
<gene>
    <name evidence="4" type="ORF">PRZ48_014897</name>
</gene>
<evidence type="ECO:0000256" key="2">
    <source>
        <dbReference type="ARBA" id="ARBA00023002"/>
    </source>
</evidence>
<keyword evidence="2" id="KW-0560">Oxidoreductase</keyword>
<evidence type="ECO:0000259" key="3">
    <source>
        <dbReference type="PROSITE" id="PS51387"/>
    </source>
</evidence>
<dbReference type="InterPro" id="IPR050432">
    <property type="entry name" value="FAD-linked_Oxidoreductases_BP"/>
</dbReference>
<reference evidence="4 5" key="1">
    <citation type="journal article" date="2023" name="G3 (Bethesda)">
        <title>A chromosome-level genome assembly of Zasmidium syzygii isolated from banana leaves.</title>
        <authorList>
            <person name="van Westerhoven A.C."/>
            <person name="Mehrabi R."/>
            <person name="Talebi R."/>
            <person name="Steentjes M.B.F."/>
            <person name="Corcolon B."/>
            <person name="Chong P.A."/>
            <person name="Kema G.H.J."/>
            <person name="Seidl M.F."/>
        </authorList>
    </citation>
    <scope>NUCLEOTIDE SEQUENCE [LARGE SCALE GENOMIC DNA]</scope>
    <source>
        <strain evidence="4 5">P124</strain>
    </source>
</reference>
<proteinExistence type="inferred from homology"/>
<feature type="domain" description="FAD-binding PCMH-type" evidence="3">
    <location>
        <begin position="22"/>
        <end position="200"/>
    </location>
</feature>
<dbReference type="InterPro" id="IPR016169">
    <property type="entry name" value="FAD-bd_PCMH_sub2"/>
</dbReference>
<evidence type="ECO:0000313" key="5">
    <source>
        <dbReference type="Proteomes" id="UP001305779"/>
    </source>
</evidence>
<comment type="caution">
    <text evidence="4">The sequence shown here is derived from an EMBL/GenBank/DDBJ whole genome shotgun (WGS) entry which is preliminary data.</text>
</comment>
<sequence>MAPYFTNNSCNPFLEPTAPCTLGNLAVYAVNATCTEDIAKTMDFVRRHNIRLTIRNTGHDYMGKAAGAGSLTIWTHYLNGMEVLNYNSSFYTGKALKMGPGVMNQDAFRFTQSHGLVNVGSNCQTVGVAGGYTQGGGHGPLGSKFGLAADQALEWEVVTGTGEVLTARPDRNQDLYWALSGGGGGTYGVVTSLTVKTYPDLSTTASNLTFTSAGIDSAHYWDVVHTWIRSLPTLTGSGCWASWVLTPGVFTLGPGTCPGKDREFMSDLLQPTLSKLRQYNVSYNLSITEFPTFYDSYVEYNSPWNVSNAQLGGRLIPKSLIEDNSTALLDVLRTYTDDFGLVVSGVTLNVSQAELPPGGNAVTPVWRTAVFDAVLGTAYNYSDYHANTVLANDMTYKYLPMLERLTPGGGAYLNEADFQQPDYKEVFYGGNYDRLLKIKEKYDPNQIFYAITAVGSDRWYEDATRGGRLCRVH</sequence>
<accession>A0ABR0DX13</accession>
<dbReference type="InterPro" id="IPR016166">
    <property type="entry name" value="FAD-bd_PCMH"/>
</dbReference>
<organism evidence="4 5">
    <name type="scientific">Zasmidium cellare</name>
    <name type="common">Wine cellar mold</name>
    <name type="synonym">Racodium cellare</name>
    <dbReference type="NCBI Taxonomy" id="395010"/>
    <lineage>
        <taxon>Eukaryota</taxon>
        <taxon>Fungi</taxon>
        <taxon>Dikarya</taxon>
        <taxon>Ascomycota</taxon>
        <taxon>Pezizomycotina</taxon>
        <taxon>Dothideomycetes</taxon>
        <taxon>Dothideomycetidae</taxon>
        <taxon>Mycosphaerellales</taxon>
        <taxon>Mycosphaerellaceae</taxon>
        <taxon>Zasmidium</taxon>
    </lineage>
</organism>
<dbReference type="InterPro" id="IPR006094">
    <property type="entry name" value="Oxid_FAD_bind_N"/>
</dbReference>
<comment type="similarity">
    <text evidence="1">Belongs to the oxygen-dependent FAD-linked oxidoreductase family.</text>
</comment>
<dbReference type="SUPFAM" id="SSF56176">
    <property type="entry name" value="FAD-binding/transporter-associated domain-like"/>
    <property type="match status" value="1"/>
</dbReference>
<dbReference type="Proteomes" id="UP001305779">
    <property type="component" value="Unassembled WGS sequence"/>
</dbReference>
<dbReference type="Gene3D" id="3.30.465.10">
    <property type="match status" value="2"/>
</dbReference>
<dbReference type="Pfam" id="PF08031">
    <property type="entry name" value="BBE"/>
    <property type="match status" value="1"/>
</dbReference>
<name>A0ABR0DX13_ZASCE</name>
<dbReference type="InterPro" id="IPR012951">
    <property type="entry name" value="BBE"/>
</dbReference>
<dbReference type="PANTHER" id="PTHR13878">
    <property type="entry name" value="GULONOLACTONE OXIDASE"/>
    <property type="match status" value="1"/>
</dbReference>
<dbReference type="EMBL" id="JAXOVC010000015">
    <property type="protein sequence ID" value="KAK4493712.1"/>
    <property type="molecule type" value="Genomic_DNA"/>
</dbReference>
<dbReference type="PANTHER" id="PTHR13878:SF91">
    <property type="entry name" value="FAD BINDING DOMAIN PROTEIN (AFU_ORTHOLOGUE AFUA_6G12070)-RELATED"/>
    <property type="match status" value="1"/>
</dbReference>
<dbReference type="PROSITE" id="PS51387">
    <property type="entry name" value="FAD_PCMH"/>
    <property type="match status" value="1"/>
</dbReference>
<protein>
    <recommendedName>
        <fullName evidence="3">FAD-binding PCMH-type domain-containing protein</fullName>
    </recommendedName>
</protein>